<accession>A0A426Z054</accession>
<gene>
    <name evidence="1" type="ORF">B296_00044888</name>
</gene>
<protein>
    <submittedName>
        <fullName evidence="1">Uncharacterized protein</fullName>
    </submittedName>
</protein>
<reference evidence="1 2" key="1">
    <citation type="journal article" date="2014" name="Agronomy (Basel)">
        <title>A Draft Genome Sequence for Ensete ventricosum, the Drought-Tolerant Tree Against Hunger.</title>
        <authorList>
            <person name="Harrison J."/>
            <person name="Moore K.A."/>
            <person name="Paszkiewicz K."/>
            <person name="Jones T."/>
            <person name="Grant M."/>
            <person name="Ambacheew D."/>
            <person name="Muzemil S."/>
            <person name="Studholme D.J."/>
        </authorList>
    </citation>
    <scope>NUCLEOTIDE SEQUENCE [LARGE SCALE GENOMIC DNA]</scope>
</reference>
<organism evidence="1 2">
    <name type="scientific">Ensete ventricosum</name>
    <name type="common">Abyssinian banana</name>
    <name type="synonym">Musa ensete</name>
    <dbReference type="NCBI Taxonomy" id="4639"/>
    <lineage>
        <taxon>Eukaryota</taxon>
        <taxon>Viridiplantae</taxon>
        <taxon>Streptophyta</taxon>
        <taxon>Embryophyta</taxon>
        <taxon>Tracheophyta</taxon>
        <taxon>Spermatophyta</taxon>
        <taxon>Magnoliopsida</taxon>
        <taxon>Liliopsida</taxon>
        <taxon>Zingiberales</taxon>
        <taxon>Musaceae</taxon>
        <taxon>Ensete</taxon>
    </lineage>
</organism>
<dbReference type="AlphaFoldDB" id="A0A426Z054"/>
<sequence>MEARRWRRIAHGLRITWAILGPQATNRMGGTEEEQTVPIHTARYEALALVTEKNNRIKVTPKAVKSKGGEEQRKML</sequence>
<evidence type="ECO:0000313" key="1">
    <source>
        <dbReference type="EMBL" id="RRT57367.1"/>
    </source>
</evidence>
<dbReference type="EMBL" id="AMZH03009190">
    <property type="protein sequence ID" value="RRT57367.1"/>
    <property type="molecule type" value="Genomic_DNA"/>
</dbReference>
<dbReference type="Proteomes" id="UP000287651">
    <property type="component" value="Unassembled WGS sequence"/>
</dbReference>
<evidence type="ECO:0000313" key="2">
    <source>
        <dbReference type="Proteomes" id="UP000287651"/>
    </source>
</evidence>
<proteinExistence type="predicted"/>
<comment type="caution">
    <text evidence="1">The sequence shown here is derived from an EMBL/GenBank/DDBJ whole genome shotgun (WGS) entry which is preliminary data.</text>
</comment>
<name>A0A426Z054_ENSVE</name>